<evidence type="ECO:0000256" key="1">
    <source>
        <dbReference type="SAM" id="MobiDB-lite"/>
    </source>
</evidence>
<gene>
    <name evidence="3" type="ORF">GKD85_12560</name>
</gene>
<dbReference type="EMBL" id="WKQE01000021">
    <property type="protein sequence ID" value="MSC81623.1"/>
    <property type="molecule type" value="Genomic_DNA"/>
</dbReference>
<dbReference type="Proteomes" id="UP000477010">
    <property type="component" value="Unassembled WGS sequence"/>
</dbReference>
<sequence length="172" mass="19326">MSTKNKMIVEKIKRYGTIKLERTLRETETNIPKERKCFSMKKIAPILLAMVLALTLCLVGFADAESYDDDPLEETAASTSEEALEEAEPVPARSSECDACGKMSSVTQKKDTFETGPEEVKCIHYPHGTDEVYYQHTTYYQVCGSCGYKSGTWTVDEGESLRYCHGWSATKH</sequence>
<dbReference type="AlphaFoldDB" id="A0A6A8KTX3"/>
<keyword evidence="2" id="KW-1133">Transmembrane helix</keyword>
<comment type="caution">
    <text evidence="3">The sequence shown here is derived from an EMBL/GenBank/DDBJ whole genome shotgun (WGS) entry which is preliminary data.</text>
</comment>
<evidence type="ECO:0000256" key="2">
    <source>
        <dbReference type="SAM" id="Phobius"/>
    </source>
</evidence>
<keyword evidence="2" id="KW-0472">Membrane</keyword>
<proteinExistence type="predicted"/>
<reference evidence="3 4" key="1">
    <citation type="journal article" date="2019" name="Nat. Med.">
        <title>A library of human gut bacterial isolates paired with longitudinal multiomics data enables mechanistic microbiome research.</title>
        <authorList>
            <person name="Poyet M."/>
            <person name="Groussin M."/>
            <person name="Gibbons S.M."/>
            <person name="Avila-Pacheco J."/>
            <person name="Jiang X."/>
            <person name="Kearney S.M."/>
            <person name="Perrotta A.R."/>
            <person name="Berdy B."/>
            <person name="Zhao S."/>
            <person name="Lieberman T.D."/>
            <person name="Swanson P.K."/>
            <person name="Smith M."/>
            <person name="Roesemann S."/>
            <person name="Alexander J.E."/>
            <person name="Rich S.A."/>
            <person name="Livny J."/>
            <person name="Vlamakis H."/>
            <person name="Clish C."/>
            <person name="Bullock K."/>
            <person name="Deik A."/>
            <person name="Scott J."/>
            <person name="Pierce K.A."/>
            <person name="Xavier R.J."/>
            <person name="Alm E.J."/>
        </authorList>
    </citation>
    <scope>NUCLEOTIDE SEQUENCE [LARGE SCALE GENOMIC DNA]</scope>
    <source>
        <strain evidence="3 4">BIOML-B9</strain>
    </source>
</reference>
<keyword evidence="2" id="KW-0812">Transmembrane</keyword>
<feature type="region of interest" description="Disordered" evidence="1">
    <location>
        <begin position="70"/>
        <end position="96"/>
    </location>
</feature>
<protein>
    <submittedName>
        <fullName evidence="3">Uncharacterized protein</fullName>
    </submittedName>
</protein>
<feature type="transmembrane region" description="Helical" evidence="2">
    <location>
        <begin position="43"/>
        <end position="62"/>
    </location>
</feature>
<evidence type="ECO:0000313" key="3">
    <source>
        <dbReference type="EMBL" id="MSC81623.1"/>
    </source>
</evidence>
<name>A0A6A8KTX3_9FIRM</name>
<organism evidence="3 4">
    <name type="scientific">Faecalibacterium prausnitzii</name>
    <dbReference type="NCBI Taxonomy" id="853"/>
    <lineage>
        <taxon>Bacteria</taxon>
        <taxon>Bacillati</taxon>
        <taxon>Bacillota</taxon>
        <taxon>Clostridia</taxon>
        <taxon>Eubacteriales</taxon>
        <taxon>Oscillospiraceae</taxon>
        <taxon>Faecalibacterium</taxon>
    </lineage>
</organism>
<dbReference type="RefSeq" id="WP_154252602.1">
    <property type="nucleotide sequence ID" value="NZ_WKQA01000022.1"/>
</dbReference>
<evidence type="ECO:0000313" key="4">
    <source>
        <dbReference type="Proteomes" id="UP000477010"/>
    </source>
</evidence>
<accession>A0A6A8KTX3</accession>